<feature type="region of interest" description="Disordered" evidence="1">
    <location>
        <begin position="3213"/>
        <end position="3234"/>
    </location>
</feature>
<dbReference type="OMA" id="IDHFVQG"/>
<keyword evidence="3" id="KW-1185">Reference proteome</keyword>
<dbReference type="InParanoid" id="Q4N442"/>
<dbReference type="STRING" id="5875.Q4N442"/>
<dbReference type="VEuPathDB" id="PiroplasmaDB:TpMuguga_02g00797"/>
<dbReference type="RefSeq" id="XP_765364.1">
    <property type="nucleotide sequence ID" value="XM_760271.1"/>
</dbReference>
<dbReference type="KEGG" id="tpv:TP02_0797"/>
<accession>Q4N442</accession>
<dbReference type="GeneID" id="3502266"/>
<dbReference type="eggNOG" id="ENOG502S2WF">
    <property type="taxonomic scope" value="Eukaryota"/>
</dbReference>
<proteinExistence type="predicted"/>
<name>Q4N442_THEPA</name>
<protein>
    <recommendedName>
        <fullName evidence="4">Chorein N-terminal domain-containing protein</fullName>
    </recommendedName>
</protein>
<gene>
    <name evidence="2" type="ordered locus">TP02_0797</name>
</gene>
<comment type="caution">
    <text evidence="2">The sequence shown here is derived from an EMBL/GenBank/DDBJ whole genome shotgun (WGS) entry which is preliminary data.</text>
</comment>
<reference evidence="2 3" key="1">
    <citation type="journal article" date="2005" name="Science">
        <title>Genome sequence of Theileria parva, a bovine pathogen that transforms lymphocytes.</title>
        <authorList>
            <person name="Gardner M.J."/>
            <person name="Bishop R."/>
            <person name="Shah T."/>
            <person name="de Villiers E.P."/>
            <person name="Carlton J.M."/>
            <person name="Hall N."/>
            <person name="Ren Q."/>
            <person name="Paulsen I.T."/>
            <person name="Pain A."/>
            <person name="Berriman M."/>
            <person name="Wilson R.J.M."/>
            <person name="Sato S."/>
            <person name="Ralph S.A."/>
            <person name="Mann D.J."/>
            <person name="Xiong Z."/>
            <person name="Shallom S.J."/>
            <person name="Weidman J."/>
            <person name="Jiang L."/>
            <person name="Lynn J."/>
            <person name="Weaver B."/>
            <person name="Shoaibi A."/>
            <person name="Domingo A.R."/>
            <person name="Wasawo D."/>
            <person name="Crabtree J."/>
            <person name="Wortman J.R."/>
            <person name="Haas B."/>
            <person name="Angiuoli S.V."/>
            <person name="Creasy T.H."/>
            <person name="Lu C."/>
            <person name="Suh B."/>
            <person name="Silva J.C."/>
            <person name="Utterback T.R."/>
            <person name="Feldblyum T.V."/>
            <person name="Pertea M."/>
            <person name="Allen J."/>
            <person name="Nierman W.C."/>
            <person name="Taracha E.L.N."/>
            <person name="Salzberg S.L."/>
            <person name="White O.R."/>
            <person name="Fitzhugh H.A."/>
            <person name="Morzaria S."/>
            <person name="Venter J.C."/>
            <person name="Fraser C.M."/>
            <person name="Nene V."/>
        </authorList>
    </citation>
    <scope>NUCLEOTIDE SEQUENCE [LARGE SCALE GENOMIC DNA]</scope>
    <source>
        <strain evidence="2 3">Muguga</strain>
    </source>
</reference>
<evidence type="ECO:0000256" key="1">
    <source>
        <dbReference type="SAM" id="MobiDB-lite"/>
    </source>
</evidence>
<feature type="compositionally biased region" description="Low complexity" evidence="1">
    <location>
        <begin position="3213"/>
        <end position="3233"/>
    </location>
</feature>
<evidence type="ECO:0000313" key="3">
    <source>
        <dbReference type="Proteomes" id="UP000001949"/>
    </source>
</evidence>
<organism evidence="2 3">
    <name type="scientific">Theileria parva</name>
    <name type="common">East coast fever infection agent</name>
    <dbReference type="NCBI Taxonomy" id="5875"/>
    <lineage>
        <taxon>Eukaryota</taxon>
        <taxon>Sar</taxon>
        <taxon>Alveolata</taxon>
        <taxon>Apicomplexa</taxon>
        <taxon>Aconoidasida</taxon>
        <taxon>Piroplasmida</taxon>
        <taxon>Theileriidae</taxon>
        <taxon>Theileria</taxon>
    </lineage>
</organism>
<evidence type="ECO:0008006" key="4">
    <source>
        <dbReference type="Google" id="ProtNLM"/>
    </source>
</evidence>
<dbReference type="Proteomes" id="UP000001949">
    <property type="component" value="Unassembled WGS sequence"/>
</dbReference>
<evidence type="ECO:0000313" key="2">
    <source>
        <dbReference type="EMBL" id="EAN33081.1"/>
    </source>
</evidence>
<sequence length="3649" mass="415927">MLSYIVNGLIRVFGRELVEAWIPLDHVCVTSLTDPEIHLADISIPEIVFSNYSSPFALVSSNIRRIVVRADWSALFRGGKKGRIRVDVEGIDLVVRAKRLDEFDPKLCLSLLSSKKRSNLAKWLKFSKLNSTADKTAKIVNLLSVRAKDVKITFVDDVIYRTPFSVVIRADLVTGGYVDPKSPLMNNFEREGYLKHFLMCLFFKSKGVQIDFNLYSNSFTSHIVDTSDTSESVTSDTFEGEYHRSNSDISTSDGESHFSDELFSSEVSEDFEQVQLEDFLQVKRSDFCNFCSQTPRKIIKLPVKQSELRYLNLLNTPHKRFKLTSRTGIYVGISVKVWNFNSVFFVNGISQEPMKKIKLFLCSNEGTEQQFYAQLFDGSIKYPQLKLNLCSEFVHMLHDFIRFVRILSAFKHAASASCCKVPTLQNALKYCKIIQQNNKSRDEIDFLTKFEHETSIGIIIRLRNFTLKRGHRGDHGTNSWPSATENTVEPVDRIRIEKIFGEEKYDEEFRRNFVNMEADQYGSNFFNFNHLLRSGKGLGLKPESTNNDHWFLGLMSFGIIAPNLSVNLIPVTRLLNSSHSMTSNSYAETHNTQSLMCLRADLSVFYFNIVQMSDRRSSIKIHLSKPLCLLARIESEIRKFSFSCDVVWGKVFGEQLVAGPMSILEDFQGFFQNFGADNVNQFNVQNVSDDAISVGIEAYTNFVKKNLVNMGRFFLIGNTALELYNTVESNLTARVTRELLSFELFLHRTFVNTGYTVDKVGYALKNDTLYSEEDLDQIDKFIDSMDQNLKSLILMIREKLCMKNRNLVNFTGQDMKLLCFFGNCTEKIHKDAKDLFQQNQQIINNWSQKHSIDYYYPQTHRVRSVESTDVRMLVRNEEESFLYDLDKYCDWFSNARNNLFYVKSLNFMSNKCLEVTLKSINVLVDSYTSSKKITIKYLKINTNHPNTASSADIAVDTTNKVDSVLMSVREFGIHLIKERGVFLVNLDKVMISSNLIQLTPLAQFIDQMVLKCIGIKELVDNLKESSCFPQSMSYFEIKPDFTPHDFFNFDPATEKLRLEFEKSVYLLMTCYCVPVYESKVIKFYSDWDIKLVLTLRDFTVLLVKNDTILCSFIIYSLNLDLFKAQNRLKVKVNLGGSNLLMHNFMSSEEPEQVDGGYEVLMGCKMEDLQRNEITSKSVENGQISLKIEKNPKLKVKLELRNLYLKYDQLLINYFIEQYNYVNTHTINSVGSVDPVESVEGSKKSQENLEIFVSTIGFCVYLDNFGLVLDLFCHFNMTGVRLSLDVTRLSLGLLHSNFLRFLTLSLIDLQLSLENYSIFKPNEVDSQDQNLDSEMLLKLSQIALWYHIHNNTTQPLENPIVSSVTEVFAGISELFNEYWFSHVTWCLLPTCTEDDLLVPIFYTKMSSFARLKPVLNREYISQYLVHYASVNPQTSELLSSSNLNRLIDKFIKNVQIVENSDDLQVNCDVKSNRIGSVVYTKGDVKVGEFLFNLDLNMIKELISYVKSVAQGVNNIKHYLHLNNVDTVVMEEDLGDQEKLSVLAEIQLNLMCNVTLLSCDYSLNVDYKFLPHTANSIETVRDRFRILKVYPQNKAMASFTYSLKALVQYNMDEDQIYSISRHAGSEIDPETLDLVSEQFYTFDGNIILTLYNCVFLLDLYTNHPKNLIHYDGSPTDSRPSDNNPQGKLMRTTSVELFDDPKDKFELIKILNLSINNKRINFVKNGTRSLCQVSLLNFQVLDCFGKYVLDNVHETRAKAAQIYDINEEFLGKNRSQIFISLSKNTDSHRLNIVVDNTRTEIHPDFVNILLILFMSFSDSNLFKPRKPSVKAQSISPVKTPLNFTVTLNMYELWIFPNVNYYTDNTSGEEIAAVTAANTVNTNNSLENMENEVIPKILKGTSDVEMETGMYPKTYDDKMHVICILFSGTISNSNNYYKALVRHFSVSLGAVLLVENNHKLLVDQNDGLIIAKVNDPCNRFLLELRNFLVKFKLTTEGNEKNLLIQSELENAKICASLQDLVRLYYLKDFLIPQYITQILDKSANTVDAADNFEPVEVVDDSLVNSVDVENVEEILGRMGIDEKIAVNKSVVLFEKLDKLYNLSQKRFCVNVLLREFKVIMPTGPNSLILGLVINNFILDLLNPKNNTSEAPNFTIAFLFNLSLLNNKFNISDYLLQNTQFKLSINTNTGDTDDTDSSEDTISSSVESVNERELSVNVQLGIVSVDFNNNMSRLIKYFITTLKRIKEIEKSIESSRITVYNELEYEICVFSGNVKRELDYFTVEKDASVNLFNREFTLLINNKKGIFSNCDVLLGYLDNNLLFGNTNNVTDFINLHSYSTNQTDTKSNNKKRITISYTHLPSGTFVGNSHNPINTVNSMDRDNNYIYLGRYEGNESVLNLPSVGGVILIHQINDKVIVSTNVRIENLTDIPFTISHYNNNVKNSVVSSSVDSVDGLVLEKFTSVGVPISWYNTRQMPIITYSGSNNDNLGFGMLKSVLNNPILASPEDKNKHEEEILRFRNGLSLVCTCTSQPVNDINELESVKFIIRIEPMLSIVNKLPFDLIVHISTLKQTSDKYISTHENPDSISLIQNNAGIKLLNPNQTWGIPIQNNKFYLKLTLKGCSLTFNTVSKPINSKTTELLEFKSDMFEVNLPNTGSFVTSKGLTFSSGPIFETTFKHFEPLLSHPSYRRNKEVFYQVVKKNYVSLNLNRNKVTLFWPYIFENFTNHFLCLNGYLIPPNFKFYTTAKEANNSKLRAYYRSNQLDLKGSVYLPTSQVEKLDFSSTTSNRPPINLQILDTNDNTVDTVTTKQLTGSLNNVETVSLESLQTLNSVVAESDTASAESSETASENDITEKNKKKKYEKGFEDKECISLGCSVRVLGLSKLNTRVVVFHNYYTFVNKLPYDIVLKTAINQETVIKSNEQLSVNTTYKDLKMDILHSSTKFTCNLTLVPHKIPLHLQIKPNNINYTGPASKISPDKQINNTVDINSVNSVDMILDVNIVEGKFEYGLPCKFNGLYYVISVATNTTYQLFNLTSLNLYIIDPNHINTADNTNSVPNNTVNVLEWDNITVLERLKLTPYVLYKNDDRRLAFTVNLNSNWKIYNIDTLKSIKSYPVEYLNSDPLNTSTTVYITCVMKSDGTRVICFVDDYLLLCKLLQRVELLQVNRINSVWSKIVLTFSTPRITTTMSSKKKMVLAAHVNNLNFTLSLWKRGINTNSSNTNTPSSTPRNTGNTGNTSVNSLNYVNSVESLESGENDWVVDVGLSIKGCHIDHFVQGFIPVILKAITNRHSVQESFLAFRMTCTLFSRTIQTFDKIFIKLSPLSLNVEMRVIEQIVDYFETITSAYTNTPGEKLENPTNKNGAPIPCYSDKKRTYGKKYFKMMRIEPITVILAIRTSDVKLSRQSLQLLDALPLDTPSVCVHFFAEQVTQTVATFEELANVLRNSYFKQLIRQSLPSAWLSNSFAVLHGVMKGFVYLFSQPFSGCKKFKNSFEGFLIGINNGIKFFVLFVVGGAAQSIGHLLNIFYKILGKKNAKPVGILDGLWLGLNSLVLDILYNPWNRFFSEFHLGFGVKRFLRNTLNGVRCILSPVTAVVNLLVSVVDGLSNVLLGDFEQFTHLYETDQLKDETNSTVPHPEKREFLQRLKTIRSSIRI</sequence>
<dbReference type="EMBL" id="AAGK01000002">
    <property type="protein sequence ID" value="EAN33081.1"/>
    <property type="molecule type" value="Genomic_DNA"/>
</dbReference>